<dbReference type="Gene3D" id="3.90.550.10">
    <property type="entry name" value="Spore Coat Polysaccharide Biosynthesis Protein SpsA, Chain A"/>
    <property type="match status" value="1"/>
</dbReference>
<dbReference type="NCBIfam" id="TIGR04282">
    <property type="entry name" value="glyco_like_cofC"/>
    <property type="match status" value="1"/>
</dbReference>
<reference evidence="1" key="2">
    <citation type="journal article" date="2018" name="ISME J.">
        <title>A dynamic microbial community with high functional redundancy inhabits the cold, oxic subseafloor aquifer.</title>
        <authorList>
            <person name="Tully B.J."/>
            <person name="Wheat C.G."/>
            <person name="Glazer B.T."/>
            <person name="Huber J.A."/>
        </authorList>
    </citation>
    <scope>NUCLEOTIDE SEQUENCE</scope>
    <source>
        <strain evidence="1">NORP83</strain>
    </source>
</reference>
<accession>A0A2A4ZAC1</accession>
<evidence type="ECO:0000313" key="1">
    <source>
        <dbReference type="EMBL" id="PCJ03476.1"/>
    </source>
</evidence>
<reference key="1">
    <citation type="submission" date="2017-08" db="EMBL/GenBank/DDBJ databases">
        <title>A dynamic microbial community with high functional redundancy inhabits the cold, oxic subseafloor aquifer.</title>
        <authorList>
            <person name="Tully B.J."/>
            <person name="Wheat C.G."/>
            <person name="Glazer B.T."/>
            <person name="Huber J.A."/>
        </authorList>
    </citation>
    <scope>NUCLEOTIDE SEQUENCE [LARGE SCALE GENOMIC DNA]</scope>
</reference>
<comment type="caution">
    <text evidence="1">The sequence shown here is derived from an EMBL/GenBank/DDBJ whole genome shotgun (WGS) entry which is preliminary data.</text>
</comment>
<proteinExistence type="predicted"/>
<dbReference type="EMBL" id="NVUS01000002">
    <property type="protein sequence ID" value="PCJ03476.1"/>
    <property type="molecule type" value="Genomic_DNA"/>
</dbReference>
<dbReference type="AlphaFoldDB" id="A0A2A4ZAC1"/>
<evidence type="ECO:0008006" key="2">
    <source>
        <dbReference type="Google" id="ProtNLM"/>
    </source>
</evidence>
<dbReference type="InterPro" id="IPR018641">
    <property type="entry name" value="Trfase_1_rSAM/seldom-assoc"/>
</dbReference>
<gene>
    <name evidence="1" type="ORF">COB13_02305</name>
</gene>
<dbReference type="SUPFAM" id="SSF53448">
    <property type="entry name" value="Nucleotide-diphospho-sugar transferases"/>
    <property type="match status" value="1"/>
</dbReference>
<protein>
    <recommendedName>
        <fullName evidence="2">Glycosyltransferase</fullName>
    </recommendedName>
</protein>
<dbReference type="Pfam" id="PF09837">
    <property type="entry name" value="DUF2064"/>
    <property type="match status" value="1"/>
</dbReference>
<dbReference type="InterPro" id="IPR029044">
    <property type="entry name" value="Nucleotide-diphossugar_trans"/>
</dbReference>
<name>A0A2A4ZAC1_9PROT</name>
<organism evidence="1">
    <name type="scientific">OCS116 cluster bacterium</name>
    <dbReference type="NCBI Taxonomy" id="2030921"/>
    <lineage>
        <taxon>Bacteria</taxon>
        <taxon>Pseudomonadati</taxon>
        <taxon>Pseudomonadota</taxon>
        <taxon>Alphaproteobacteria</taxon>
        <taxon>OCS116 cluster</taxon>
    </lineage>
</organism>
<dbReference type="PANTHER" id="PTHR36529:SF1">
    <property type="entry name" value="GLYCOSYLTRANSFERASE"/>
    <property type="match status" value="1"/>
</dbReference>
<sequence length="202" mass="22740">MSEDLHLVIMAKRPTMGRVKTRLAKVIGNGEAYRFFNLNLKNLMRKLGQSPKYKMHVATTPAKAVQDSYWPAYINVFDQGPGDLGDRMGHVFEHIHAQYGASKILIIGSDIPYIEVKHIISAFVMLGRKKTCFGPSGDGGYWLVGQRTSPKVTKLFGDVRWSTQHALADTMKNAAKDEIGTIVTLNDVDEVEDYIKYLHSRR</sequence>
<dbReference type="PANTHER" id="PTHR36529">
    <property type="entry name" value="SLL1095 PROTEIN"/>
    <property type="match status" value="1"/>
</dbReference>